<dbReference type="InterPro" id="IPR005101">
    <property type="entry name" value="Cryptochr/Photolyase_FAD-bd"/>
</dbReference>
<dbReference type="Gene3D" id="1.10.579.10">
    <property type="entry name" value="DNA Cyclobutane Dipyrimidine Photolyase, subunit A, domain 3"/>
    <property type="match status" value="1"/>
</dbReference>
<dbReference type="SUPFAM" id="SSF48173">
    <property type="entry name" value="Cryptochrome/photolyase FAD-binding domain"/>
    <property type="match status" value="1"/>
</dbReference>
<dbReference type="EMBL" id="LVHD01000210">
    <property type="protein sequence ID" value="OAG74932.1"/>
    <property type="molecule type" value="Genomic_DNA"/>
</dbReference>
<comment type="caution">
    <text evidence="2">The sequence shown here is derived from an EMBL/GenBank/DDBJ whole genome shotgun (WGS) entry which is preliminary data.</text>
</comment>
<protein>
    <submittedName>
        <fullName evidence="2">Deoxyribodipyrimidine photolyase</fullName>
        <ecNumber evidence="2">4.1.99.3</ecNumber>
    </submittedName>
</protein>
<proteinExistence type="predicted"/>
<evidence type="ECO:0000259" key="1">
    <source>
        <dbReference type="Pfam" id="PF03441"/>
    </source>
</evidence>
<dbReference type="InterPro" id="IPR036134">
    <property type="entry name" value="Crypto/Photolyase_FAD-like_sf"/>
</dbReference>
<organism evidence="2 3">
    <name type="scientific">Acetobacter malorum</name>
    <dbReference type="NCBI Taxonomy" id="178901"/>
    <lineage>
        <taxon>Bacteria</taxon>
        <taxon>Pseudomonadati</taxon>
        <taxon>Pseudomonadota</taxon>
        <taxon>Alphaproteobacteria</taxon>
        <taxon>Acetobacterales</taxon>
        <taxon>Acetobacteraceae</taxon>
        <taxon>Acetobacter</taxon>
    </lineage>
</organism>
<dbReference type="EC" id="4.1.99.3" evidence="2"/>
<feature type="domain" description="Cryptochrome/DNA photolyase FAD-binding" evidence="1">
    <location>
        <begin position="2"/>
        <end position="53"/>
    </location>
</feature>
<gene>
    <name evidence="2" type="ORF">Amal_03906</name>
</gene>
<keyword evidence="2" id="KW-0456">Lyase</keyword>
<dbReference type="Pfam" id="PF03441">
    <property type="entry name" value="FAD_binding_7"/>
    <property type="match status" value="1"/>
</dbReference>
<sequence>MPELAGLPDKLIHTPWKMDATLSRHLRFVPGTTYPHPIVELKQARAIALESYKNLKGADQS</sequence>
<evidence type="ECO:0000313" key="3">
    <source>
        <dbReference type="Proteomes" id="UP000077349"/>
    </source>
</evidence>
<name>A0A177G3P6_9PROT</name>
<accession>A0A177G3P6</accession>
<reference evidence="2 3" key="1">
    <citation type="submission" date="2016-03" db="EMBL/GenBank/DDBJ databases">
        <title>Draft genome sequence of Acetobacter malorum CECT 7742, a strain isolated from strawberry vinegar.</title>
        <authorList>
            <person name="Sainz F."/>
            <person name="Mas A."/>
            <person name="Torija M.J."/>
        </authorList>
    </citation>
    <scope>NUCLEOTIDE SEQUENCE [LARGE SCALE GENOMIC DNA]</scope>
    <source>
        <strain evidence="2 3">CECT 7742</strain>
    </source>
</reference>
<dbReference type="GO" id="GO:0003904">
    <property type="term" value="F:deoxyribodipyrimidine photo-lyase activity"/>
    <property type="evidence" value="ECO:0007669"/>
    <property type="project" value="UniProtKB-EC"/>
</dbReference>
<dbReference type="Proteomes" id="UP000077349">
    <property type="component" value="Unassembled WGS sequence"/>
</dbReference>
<dbReference type="AlphaFoldDB" id="A0A177G3P6"/>
<evidence type="ECO:0000313" key="2">
    <source>
        <dbReference type="EMBL" id="OAG74932.1"/>
    </source>
</evidence>